<accession>A0A4R3PY36</accession>
<dbReference type="EMBL" id="SMBH01000065">
    <property type="protein sequence ID" value="TCU02071.1"/>
    <property type="molecule type" value="Genomic_DNA"/>
</dbReference>
<dbReference type="Proteomes" id="UP000294576">
    <property type="component" value="Unassembled WGS sequence"/>
</dbReference>
<name>A0A4R3PY36_RHISU</name>
<evidence type="ECO:0000313" key="1">
    <source>
        <dbReference type="EMBL" id="TCU02071.1"/>
    </source>
</evidence>
<evidence type="ECO:0000313" key="2">
    <source>
        <dbReference type="Proteomes" id="UP000294576"/>
    </source>
</evidence>
<dbReference type="AlphaFoldDB" id="A0A4R3PY36"/>
<sequence length="136" mass="14909">PSNALRPDGRPAISTLSCPGTFKSNGLSSPLTAIPASDVDEARRGVLFEMVTALCEQAWVLRDRTDEIAANQWPGWEGFIITLLEHPAYREYLDLDRVDGRLGGYDSRYETYLKSLINTRNLGAISKPSSASPIPA</sequence>
<reference evidence="1 2" key="1">
    <citation type="submission" date="2019-03" db="EMBL/GenBank/DDBJ databases">
        <title>Genomic Encyclopedia of Type Strains, Phase IV (KMG-V): Genome sequencing to study the core and pangenomes of soil and plant-associated prokaryotes.</title>
        <authorList>
            <person name="Whitman W."/>
        </authorList>
    </citation>
    <scope>NUCLEOTIDE SEQUENCE [LARGE SCALE GENOMIC DNA]</scope>
    <source>
        <strain evidence="1 2">Hc14</strain>
    </source>
</reference>
<gene>
    <name evidence="1" type="ORF">EV132_1651</name>
</gene>
<organism evidence="1 2">
    <name type="scientific">Rhizobium sullae</name>
    <name type="common">Rhizobium hedysari</name>
    <dbReference type="NCBI Taxonomy" id="50338"/>
    <lineage>
        <taxon>Bacteria</taxon>
        <taxon>Pseudomonadati</taxon>
        <taxon>Pseudomonadota</taxon>
        <taxon>Alphaproteobacteria</taxon>
        <taxon>Hyphomicrobiales</taxon>
        <taxon>Rhizobiaceae</taxon>
        <taxon>Rhizobium/Agrobacterium group</taxon>
        <taxon>Rhizobium</taxon>
    </lineage>
</organism>
<comment type="caution">
    <text evidence="1">The sequence shown here is derived from an EMBL/GenBank/DDBJ whole genome shotgun (WGS) entry which is preliminary data.</text>
</comment>
<proteinExistence type="predicted"/>
<feature type="non-terminal residue" evidence="1">
    <location>
        <position position="1"/>
    </location>
</feature>
<protein>
    <submittedName>
        <fullName evidence="1">Uncharacterized protein</fullName>
    </submittedName>
</protein>